<dbReference type="Proteomes" id="UP000030748">
    <property type="component" value="Unassembled WGS sequence"/>
</dbReference>
<sequence length="250" mass="28755">MTTVRFWAGSRSEPVVQIHLGLGVIDLRTQLRNYKKEVAQLSQKTARNAVYFFSIGTNDYISQFLLNSTVFASYPHSKYVDMVIGNLSIVVKEIYKKGGRKFVFLNLGELGCLPGLRILRPERDGGGCLEEASHFAELHNKELEKLVSRMEQNLDGFKYFLYDFKSNLAQRITQTFKYGFKEGKRACCGTGRFNGVFSCGGKRPVKDFELCRNPNEFVFWDSYHLTEKAYKQMADEMWSIAAFKNLFLCY</sequence>
<accession>A0A022Q2B8</accession>
<dbReference type="SUPFAM" id="SSF52266">
    <property type="entry name" value="SGNH hydrolase"/>
    <property type="match status" value="1"/>
</dbReference>
<evidence type="ECO:0000256" key="1">
    <source>
        <dbReference type="ARBA" id="ARBA00008668"/>
    </source>
</evidence>
<evidence type="ECO:0000313" key="3">
    <source>
        <dbReference type="EMBL" id="EYU21283.1"/>
    </source>
</evidence>
<dbReference type="EMBL" id="KI632223">
    <property type="protein sequence ID" value="EYU21283.1"/>
    <property type="molecule type" value="Genomic_DNA"/>
</dbReference>
<dbReference type="Gene3D" id="3.40.50.1110">
    <property type="entry name" value="SGNH hydrolase"/>
    <property type="match status" value="1"/>
</dbReference>
<protein>
    <recommendedName>
        <fullName evidence="5">SGNH hydrolase-type esterase domain-containing protein</fullName>
    </recommendedName>
</protein>
<evidence type="ECO:0000256" key="2">
    <source>
        <dbReference type="ARBA" id="ARBA00022729"/>
    </source>
</evidence>
<organism evidence="3 4">
    <name type="scientific">Erythranthe guttata</name>
    <name type="common">Yellow monkey flower</name>
    <name type="synonym">Mimulus guttatus</name>
    <dbReference type="NCBI Taxonomy" id="4155"/>
    <lineage>
        <taxon>Eukaryota</taxon>
        <taxon>Viridiplantae</taxon>
        <taxon>Streptophyta</taxon>
        <taxon>Embryophyta</taxon>
        <taxon>Tracheophyta</taxon>
        <taxon>Spermatophyta</taxon>
        <taxon>Magnoliopsida</taxon>
        <taxon>eudicotyledons</taxon>
        <taxon>Gunneridae</taxon>
        <taxon>Pentapetalae</taxon>
        <taxon>asterids</taxon>
        <taxon>lamiids</taxon>
        <taxon>Lamiales</taxon>
        <taxon>Phrymaceae</taxon>
        <taxon>Erythranthe</taxon>
    </lineage>
</organism>
<dbReference type="GO" id="GO:0016788">
    <property type="term" value="F:hydrolase activity, acting on ester bonds"/>
    <property type="evidence" value="ECO:0007669"/>
    <property type="project" value="InterPro"/>
</dbReference>
<dbReference type="PANTHER" id="PTHR45966">
    <property type="entry name" value="GDSL-LIKE LIPASE/ACYLHYDROLASE"/>
    <property type="match status" value="1"/>
</dbReference>
<comment type="similarity">
    <text evidence="1">Belongs to the 'GDSL' lipolytic enzyme family.</text>
</comment>
<dbReference type="InterPro" id="IPR036514">
    <property type="entry name" value="SGNH_hydro_sf"/>
</dbReference>
<dbReference type="PANTHER" id="PTHR45966:SF4">
    <property type="entry name" value="GDSL ESTERASE_LIPASE 5"/>
    <property type="match status" value="1"/>
</dbReference>
<proteinExistence type="inferred from homology"/>
<dbReference type="Pfam" id="PF00657">
    <property type="entry name" value="Lipase_GDSL"/>
    <property type="match status" value="1"/>
</dbReference>
<keyword evidence="4" id="KW-1185">Reference proteome</keyword>
<keyword evidence="2" id="KW-0732">Signal</keyword>
<dbReference type="InterPro" id="IPR044552">
    <property type="entry name" value="GLIP1-5/GLL25"/>
</dbReference>
<evidence type="ECO:0000313" key="4">
    <source>
        <dbReference type="Proteomes" id="UP000030748"/>
    </source>
</evidence>
<dbReference type="AlphaFoldDB" id="A0A022Q2B8"/>
<gene>
    <name evidence="3" type="ORF">MIMGU_mgv1a012459mg</name>
</gene>
<dbReference type="eggNOG" id="ENOG502QQWV">
    <property type="taxonomic scope" value="Eukaryota"/>
</dbReference>
<reference evidence="3 4" key="1">
    <citation type="journal article" date="2013" name="Proc. Natl. Acad. Sci. U.S.A.">
        <title>Fine-scale variation in meiotic recombination in Mimulus inferred from population shotgun sequencing.</title>
        <authorList>
            <person name="Hellsten U."/>
            <person name="Wright K.M."/>
            <person name="Jenkins J."/>
            <person name="Shu S."/>
            <person name="Yuan Y."/>
            <person name="Wessler S.R."/>
            <person name="Schmutz J."/>
            <person name="Willis J.H."/>
            <person name="Rokhsar D.S."/>
        </authorList>
    </citation>
    <scope>NUCLEOTIDE SEQUENCE [LARGE SCALE GENOMIC DNA]</scope>
    <source>
        <strain evidence="4">cv. DUN x IM62</strain>
    </source>
</reference>
<name>A0A022Q2B8_ERYGU</name>
<dbReference type="InterPro" id="IPR001087">
    <property type="entry name" value="GDSL"/>
</dbReference>
<evidence type="ECO:0008006" key="5">
    <source>
        <dbReference type="Google" id="ProtNLM"/>
    </source>
</evidence>